<comment type="caution">
    <text evidence="10">The sequence shown here is derived from an EMBL/GenBank/DDBJ whole genome shotgun (WGS) entry which is preliminary data.</text>
</comment>
<dbReference type="InterPro" id="IPR014729">
    <property type="entry name" value="Rossmann-like_a/b/a_fold"/>
</dbReference>
<dbReference type="GO" id="GO:0004818">
    <property type="term" value="F:glutamate-tRNA ligase activity"/>
    <property type="evidence" value="ECO:0007669"/>
    <property type="project" value="TreeGrafter"/>
</dbReference>
<evidence type="ECO:0000259" key="9">
    <source>
        <dbReference type="Pfam" id="PF00749"/>
    </source>
</evidence>
<dbReference type="HAMAP" id="MF_01428">
    <property type="entry name" value="Glu_Q_tRNA_synth"/>
    <property type="match status" value="1"/>
</dbReference>
<feature type="binding site" evidence="7">
    <location>
        <position position="120"/>
    </location>
    <ligand>
        <name>Zn(2+)</name>
        <dbReference type="ChEBI" id="CHEBI:29105"/>
    </ligand>
</feature>
<proteinExistence type="inferred from homology"/>
<evidence type="ECO:0000256" key="6">
    <source>
        <dbReference type="ARBA" id="ARBA00023146"/>
    </source>
</evidence>
<keyword evidence="2 7" id="KW-0479">Metal-binding</keyword>
<keyword evidence="11" id="KW-1185">Reference proteome</keyword>
<dbReference type="EMBL" id="JACHHN010000001">
    <property type="protein sequence ID" value="MBB5189971.1"/>
    <property type="molecule type" value="Genomic_DNA"/>
</dbReference>
<comment type="similarity">
    <text evidence="7">Belongs to the class-I aminoacyl-tRNA synthetase family. GluQ subfamily.</text>
</comment>
<evidence type="ECO:0000256" key="2">
    <source>
        <dbReference type="ARBA" id="ARBA00022723"/>
    </source>
</evidence>
<feature type="binding site" evidence="7">
    <location>
        <position position="142"/>
    </location>
    <ligand>
        <name>Zn(2+)</name>
        <dbReference type="ChEBI" id="CHEBI:29105"/>
    </ligand>
</feature>
<feature type="domain" description="Glutamyl/glutaminyl-tRNA synthetase class Ib catalytic" evidence="9">
    <location>
        <begin position="24"/>
        <end position="264"/>
    </location>
</feature>
<evidence type="ECO:0000256" key="5">
    <source>
        <dbReference type="ARBA" id="ARBA00022840"/>
    </source>
</evidence>
<dbReference type="AlphaFoldDB" id="A0A840RCF1"/>
<comment type="cofactor">
    <cofactor evidence="7">
        <name>Zn(2+)</name>
        <dbReference type="ChEBI" id="CHEBI:29105"/>
    </cofactor>
    <text evidence="7">Binds 1 zinc ion per subunit.</text>
</comment>
<dbReference type="Gene3D" id="3.40.50.620">
    <property type="entry name" value="HUPs"/>
    <property type="match status" value="1"/>
</dbReference>
<dbReference type="GO" id="GO:0006400">
    <property type="term" value="P:tRNA modification"/>
    <property type="evidence" value="ECO:0007669"/>
    <property type="project" value="InterPro"/>
</dbReference>
<feature type="binding site" evidence="7">
    <location>
        <position position="62"/>
    </location>
    <ligand>
        <name>L-glutamate</name>
        <dbReference type="ChEBI" id="CHEBI:29985"/>
    </ligand>
</feature>
<feature type="binding site" evidence="7">
    <location>
        <position position="118"/>
    </location>
    <ligand>
        <name>Zn(2+)</name>
        <dbReference type="ChEBI" id="CHEBI:29105"/>
    </ligand>
</feature>
<evidence type="ECO:0000313" key="11">
    <source>
        <dbReference type="Proteomes" id="UP000543030"/>
    </source>
</evidence>
<keyword evidence="6 7" id="KW-0030">Aminoacyl-tRNA synthetase</keyword>
<evidence type="ECO:0000256" key="4">
    <source>
        <dbReference type="ARBA" id="ARBA00022833"/>
    </source>
</evidence>
<protein>
    <recommendedName>
        <fullName evidence="7">Glutamyl-Q tRNA(Asp) synthetase</fullName>
        <shortName evidence="7">Glu-Q-RSs</shortName>
        <ecNumber evidence="7">6.1.1.-</ecNumber>
    </recommendedName>
</protein>
<dbReference type="PRINTS" id="PR00987">
    <property type="entry name" value="TRNASYNTHGLU"/>
</dbReference>
<dbReference type="PANTHER" id="PTHR43311">
    <property type="entry name" value="GLUTAMATE--TRNA LIGASE"/>
    <property type="match status" value="1"/>
</dbReference>
<evidence type="ECO:0000256" key="3">
    <source>
        <dbReference type="ARBA" id="ARBA00022741"/>
    </source>
</evidence>
<dbReference type="GO" id="GO:0005829">
    <property type="term" value="C:cytosol"/>
    <property type="evidence" value="ECO:0007669"/>
    <property type="project" value="TreeGrafter"/>
</dbReference>
<dbReference type="InterPro" id="IPR000924">
    <property type="entry name" value="Glu/Gln-tRNA-synth"/>
</dbReference>
<dbReference type="NCBIfam" id="NF004313">
    <property type="entry name" value="PRK05710.1-2"/>
    <property type="match status" value="1"/>
</dbReference>
<organism evidence="10 11">
    <name type="scientific">Silvimonas terrae</name>
    <dbReference type="NCBI Taxonomy" id="300266"/>
    <lineage>
        <taxon>Bacteria</taxon>
        <taxon>Pseudomonadati</taxon>
        <taxon>Pseudomonadota</taxon>
        <taxon>Betaproteobacteria</taxon>
        <taxon>Neisseriales</taxon>
        <taxon>Chitinibacteraceae</taxon>
        <taxon>Silvimonas</taxon>
    </lineage>
</organism>
<feature type="short sequence motif" description="'HIGH' region" evidence="7">
    <location>
        <begin position="29"/>
        <end position="39"/>
    </location>
</feature>
<gene>
    <name evidence="7" type="primary">gluQ</name>
    <name evidence="10" type="ORF">HNQ50_000681</name>
</gene>
<feature type="binding site" evidence="7">
    <location>
        <position position="215"/>
    </location>
    <ligand>
        <name>L-glutamate</name>
        <dbReference type="ChEBI" id="CHEBI:29985"/>
    </ligand>
</feature>
<comment type="function">
    <text evidence="7">Catalyzes the tRNA-independent activation of glutamate in presence of ATP and the subsequent transfer of glutamate onto a tRNA(Asp). Glutamate is transferred on the 2-amino-5-(4,5-dihydroxy-2-cyclopenten-1-yl) moiety of the queuosine in the wobble position of the QUC anticodon.</text>
</comment>
<evidence type="ECO:0000313" key="10">
    <source>
        <dbReference type="EMBL" id="MBB5189971.1"/>
    </source>
</evidence>
<dbReference type="SUPFAM" id="SSF52374">
    <property type="entry name" value="Nucleotidylyl transferase"/>
    <property type="match status" value="1"/>
</dbReference>
<accession>A0A840RCF1</accession>
<dbReference type="RefSeq" id="WP_184097530.1">
    <property type="nucleotide sequence ID" value="NZ_JACHHN010000001.1"/>
</dbReference>
<evidence type="ECO:0000256" key="8">
    <source>
        <dbReference type="RuleBase" id="RU363037"/>
    </source>
</evidence>
<reference evidence="10 11" key="1">
    <citation type="submission" date="2020-08" db="EMBL/GenBank/DDBJ databases">
        <title>Genomic Encyclopedia of Type Strains, Phase IV (KMG-IV): sequencing the most valuable type-strain genomes for metagenomic binning, comparative biology and taxonomic classification.</title>
        <authorList>
            <person name="Goeker M."/>
        </authorList>
    </citation>
    <scope>NUCLEOTIDE SEQUENCE [LARGE SCALE GENOMIC DNA]</scope>
    <source>
        <strain evidence="10 11">DSM 18233</strain>
    </source>
</reference>
<evidence type="ECO:0000256" key="7">
    <source>
        <dbReference type="HAMAP-Rule" id="MF_01428"/>
    </source>
</evidence>
<dbReference type="GO" id="GO:0008270">
    <property type="term" value="F:zinc ion binding"/>
    <property type="evidence" value="ECO:0007669"/>
    <property type="project" value="UniProtKB-UniRule"/>
</dbReference>
<dbReference type="PANTHER" id="PTHR43311:SF1">
    <property type="entry name" value="GLUTAMYL-Q TRNA(ASP) SYNTHETASE"/>
    <property type="match status" value="1"/>
</dbReference>
<keyword evidence="5 7" id="KW-0067">ATP-binding</keyword>
<dbReference type="NCBIfam" id="TIGR03838">
    <property type="entry name" value="queuosine_YadB"/>
    <property type="match status" value="1"/>
</dbReference>
<dbReference type="Pfam" id="PF00749">
    <property type="entry name" value="tRNA-synt_1c"/>
    <property type="match status" value="1"/>
</dbReference>
<dbReference type="GO" id="GO:0005524">
    <property type="term" value="F:ATP binding"/>
    <property type="evidence" value="ECO:0007669"/>
    <property type="project" value="UniProtKB-KW"/>
</dbReference>
<keyword evidence="4 7" id="KW-0862">Zinc</keyword>
<feature type="binding site" evidence="7">
    <location>
        <begin position="26"/>
        <end position="30"/>
    </location>
    <ligand>
        <name>L-glutamate</name>
        <dbReference type="ChEBI" id="CHEBI:29985"/>
    </ligand>
</feature>
<keyword evidence="8" id="KW-0648">Protein biosynthesis</keyword>
<keyword evidence="1 7" id="KW-0436">Ligase</keyword>
<name>A0A840RCF1_9NEIS</name>
<feature type="binding site" evidence="7">
    <location>
        <position position="256"/>
    </location>
    <ligand>
        <name>ATP</name>
        <dbReference type="ChEBI" id="CHEBI:30616"/>
    </ligand>
</feature>
<dbReference type="InterPro" id="IPR020058">
    <property type="entry name" value="Glu/Gln-tRNA-synth_Ib_cat-dom"/>
</dbReference>
<evidence type="ECO:0000256" key="1">
    <source>
        <dbReference type="ARBA" id="ARBA00022598"/>
    </source>
</evidence>
<dbReference type="Proteomes" id="UP000543030">
    <property type="component" value="Unassembled WGS sequence"/>
</dbReference>
<dbReference type="InterPro" id="IPR022380">
    <property type="entry name" value="Glu-Q_tRNA(Asp)_Synthase"/>
</dbReference>
<feature type="binding site" evidence="7">
    <location>
        <position position="138"/>
    </location>
    <ligand>
        <name>Zn(2+)</name>
        <dbReference type="ChEBI" id="CHEBI:29105"/>
    </ligand>
</feature>
<feature type="binding site" evidence="7">
    <location>
        <position position="197"/>
    </location>
    <ligand>
        <name>L-glutamate</name>
        <dbReference type="ChEBI" id="CHEBI:29985"/>
    </ligand>
</feature>
<keyword evidence="3 7" id="KW-0547">Nucleotide-binding</keyword>
<dbReference type="NCBIfam" id="NF004314">
    <property type="entry name" value="PRK05710.1-3"/>
    <property type="match status" value="1"/>
</dbReference>
<sequence length="323" mass="35258">MKPVENPAPGSSAVVSDKTATRYRGRFAPSPTGVLHAGSLLAAIASYLDAKAAGGEWLVRMEDLDRPRCVPGAGDSILQQLDNWGLHWDGEVVWQSRRDGIYIEGLAQLQRTGRVYPCACTRREIASMAHAGVDGPVYPGTCRSGLLPGASARAWRINTQNVAPVCYVDRIQGEQCQHLSAEVGDFVLKRADGLFAYQLAVVMDDALQGITHIVRGADLLDSTPRQRYLQTLLNYPSPEYAHIPVLVNSAGEKLSKQTHAPAVAVQKNPVPVLWRALGLLGQQPDKMLLDASRDEFWSWAVANWKLLAVPVGRGIQTDDRQYG</sequence>
<feature type="short sequence motif" description="'KMSKS' region" evidence="7">
    <location>
        <begin position="253"/>
        <end position="257"/>
    </location>
</feature>
<dbReference type="EC" id="6.1.1.-" evidence="7"/>
<dbReference type="InterPro" id="IPR049940">
    <property type="entry name" value="GluQ/Sye"/>
</dbReference>
<dbReference type="FunFam" id="3.40.50.620:FF:000093">
    <property type="entry name" value="Glutamyl-Q tRNA(Asp) synthetase"/>
    <property type="match status" value="1"/>
</dbReference>
<dbReference type="GO" id="GO:0006424">
    <property type="term" value="P:glutamyl-tRNA aminoacylation"/>
    <property type="evidence" value="ECO:0007669"/>
    <property type="project" value="InterPro"/>
</dbReference>